<dbReference type="Proteomes" id="UP000247409">
    <property type="component" value="Unassembled WGS sequence"/>
</dbReference>
<feature type="compositionally biased region" description="Low complexity" evidence="1">
    <location>
        <begin position="46"/>
        <end position="55"/>
    </location>
</feature>
<dbReference type="AlphaFoldDB" id="A0A2V3IWB2"/>
<evidence type="ECO:0000313" key="3">
    <source>
        <dbReference type="Proteomes" id="UP000247409"/>
    </source>
</evidence>
<comment type="caution">
    <text evidence="2">The sequence shown here is derived from an EMBL/GenBank/DDBJ whole genome shotgun (WGS) entry which is preliminary data.</text>
</comment>
<sequence>MSSLNIATQAESSFRSLTQWEHHAFRQLRETGSLHTIPDHPDEHPSSPSVSSTSSFSSAIDLPNYNPQQLQNIVLIGHTRTIMLHLAHRLTSTFAPPASTDGDLHRTKSILYINGQLIRLVLIECPPNTAAPDIAARVQRQSPKLVLLCADFYNMSSFELVVRLDMDILDYLNISCIWVLMKTTTKRRCSYNCVDDTDVSAANHFLSSPRRCFVVTVDGIQRSVNLKKLGMCIHRSASGPPRASQAHTFTGQFRLSVAKSLSSFCLAVHRSNQKTSTTPNRQTRLPRWLWS</sequence>
<keyword evidence="3" id="KW-1185">Reference proteome</keyword>
<dbReference type="EMBL" id="NBIV01000040">
    <property type="protein sequence ID" value="PXF46363.1"/>
    <property type="molecule type" value="Genomic_DNA"/>
</dbReference>
<feature type="region of interest" description="Disordered" evidence="1">
    <location>
        <begin position="34"/>
        <end position="55"/>
    </location>
</feature>
<evidence type="ECO:0000313" key="2">
    <source>
        <dbReference type="EMBL" id="PXF46363.1"/>
    </source>
</evidence>
<name>A0A2V3IWB2_9FLOR</name>
<accession>A0A2V3IWB2</accession>
<gene>
    <name evidence="2" type="ORF">BWQ96_03862</name>
</gene>
<evidence type="ECO:0000256" key="1">
    <source>
        <dbReference type="SAM" id="MobiDB-lite"/>
    </source>
</evidence>
<proteinExistence type="predicted"/>
<reference evidence="2 3" key="1">
    <citation type="journal article" date="2018" name="Mol. Biol. Evol.">
        <title>Analysis of the draft genome of the red seaweed Gracilariopsis chorda provides insights into genome size evolution in Rhodophyta.</title>
        <authorList>
            <person name="Lee J."/>
            <person name="Yang E.C."/>
            <person name="Graf L."/>
            <person name="Yang J.H."/>
            <person name="Qiu H."/>
            <person name="Zel Zion U."/>
            <person name="Chan C.X."/>
            <person name="Stephens T.G."/>
            <person name="Weber A.P.M."/>
            <person name="Boo G.H."/>
            <person name="Boo S.M."/>
            <person name="Kim K.M."/>
            <person name="Shin Y."/>
            <person name="Jung M."/>
            <person name="Lee S.J."/>
            <person name="Yim H.S."/>
            <person name="Lee J.H."/>
            <person name="Bhattacharya D."/>
            <person name="Yoon H.S."/>
        </authorList>
    </citation>
    <scope>NUCLEOTIDE SEQUENCE [LARGE SCALE GENOMIC DNA]</scope>
    <source>
        <strain evidence="2 3">SKKU-2015</strain>
        <tissue evidence="2">Whole body</tissue>
    </source>
</reference>
<protein>
    <submittedName>
        <fullName evidence="2">Uncharacterized protein</fullName>
    </submittedName>
</protein>
<organism evidence="2 3">
    <name type="scientific">Gracilariopsis chorda</name>
    <dbReference type="NCBI Taxonomy" id="448386"/>
    <lineage>
        <taxon>Eukaryota</taxon>
        <taxon>Rhodophyta</taxon>
        <taxon>Florideophyceae</taxon>
        <taxon>Rhodymeniophycidae</taxon>
        <taxon>Gracilariales</taxon>
        <taxon>Gracilariaceae</taxon>
        <taxon>Gracilariopsis</taxon>
    </lineage>
</organism>